<dbReference type="AlphaFoldDB" id="X6MWY3"/>
<comment type="caution">
    <text evidence="1">The sequence shown here is derived from an EMBL/GenBank/DDBJ whole genome shotgun (WGS) entry which is preliminary data.</text>
</comment>
<dbReference type="InterPro" id="IPR016024">
    <property type="entry name" value="ARM-type_fold"/>
</dbReference>
<gene>
    <name evidence="1" type="ORF">RFI_19137</name>
</gene>
<dbReference type="InterPro" id="IPR011989">
    <property type="entry name" value="ARM-like"/>
</dbReference>
<dbReference type="Proteomes" id="UP000023152">
    <property type="component" value="Unassembled WGS sequence"/>
</dbReference>
<dbReference type="Gene3D" id="1.25.10.10">
    <property type="entry name" value="Leucine-rich Repeat Variant"/>
    <property type="match status" value="1"/>
</dbReference>
<accession>X6MWY3</accession>
<dbReference type="EMBL" id="ASPP01015412">
    <property type="protein sequence ID" value="ETO18151.1"/>
    <property type="molecule type" value="Genomic_DNA"/>
</dbReference>
<evidence type="ECO:0000313" key="2">
    <source>
        <dbReference type="Proteomes" id="UP000023152"/>
    </source>
</evidence>
<organism evidence="1 2">
    <name type="scientific">Reticulomyxa filosa</name>
    <dbReference type="NCBI Taxonomy" id="46433"/>
    <lineage>
        <taxon>Eukaryota</taxon>
        <taxon>Sar</taxon>
        <taxon>Rhizaria</taxon>
        <taxon>Retaria</taxon>
        <taxon>Foraminifera</taxon>
        <taxon>Monothalamids</taxon>
        <taxon>Reticulomyxidae</taxon>
        <taxon>Reticulomyxa</taxon>
    </lineage>
</organism>
<protein>
    <submittedName>
        <fullName evidence="1">Uncharacterized protein</fullName>
    </submittedName>
</protein>
<sequence>MKHHKSSPAIIKEMARLIKNIAKASPHFCDKIAECGILDECLDIIKTNPNECGVYALDMIDSCLKYSTQPKIAADGVIKKGALDALNDCLIKNIANSELSASLVQTINLLGQTQPAIVRDIGQIKLYKPVLDAMKIHPNNAKLAINGCELLTSLARLDPKYLKEMQQLDAVGIISKAMQANPDLVKLVHSGAAALKVLAGEDDLTKALNVLFSFDKYDNKMITEALGLLGNLALITENAQYFAGKGGVNALLNLVHFKCKQQELSPDDIGVLANATRALGRLLYDPKAALEFGKVNGMDHLKYLVERFGEEEIVMNAVLDSLENLAKSRLGKIWSPFR</sequence>
<keyword evidence="2" id="KW-1185">Reference proteome</keyword>
<feature type="non-terminal residue" evidence="1">
    <location>
        <position position="338"/>
    </location>
</feature>
<dbReference type="SUPFAM" id="SSF48371">
    <property type="entry name" value="ARM repeat"/>
    <property type="match status" value="1"/>
</dbReference>
<evidence type="ECO:0000313" key="1">
    <source>
        <dbReference type="EMBL" id="ETO18151.1"/>
    </source>
</evidence>
<proteinExistence type="predicted"/>
<name>X6MWY3_RETFI</name>
<reference evidence="1 2" key="1">
    <citation type="journal article" date="2013" name="Curr. Biol.">
        <title>The Genome of the Foraminiferan Reticulomyxa filosa.</title>
        <authorList>
            <person name="Glockner G."/>
            <person name="Hulsmann N."/>
            <person name="Schleicher M."/>
            <person name="Noegel A.A."/>
            <person name="Eichinger L."/>
            <person name="Gallinger C."/>
            <person name="Pawlowski J."/>
            <person name="Sierra R."/>
            <person name="Euteneuer U."/>
            <person name="Pillet L."/>
            <person name="Moustafa A."/>
            <person name="Platzer M."/>
            <person name="Groth M."/>
            <person name="Szafranski K."/>
            <person name="Schliwa M."/>
        </authorList>
    </citation>
    <scope>NUCLEOTIDE SEQUENCE [LARGE SCALE GENOMIC DNA]</scope>
</reference>